<accession>A0ACB9QZP5</accession>
<evidence type="ECO:0000313" key="2">
    <source>
        <dbReference type="Proteomes" id="UP001057402"/>
    </source>
</evidence>
<reference evidence="2" key="1">
    <citation type="journal article" date="2023" name="Front. Plant Sci.">
        <title>Chromosomal-level genome assembly of Melastoma candidum provides insights into trichome evolution.</title>
        <authorList>
            <person name="Zhong Y."/>
            <person name="Wu W."/>
            <person name="Sun C."/>
            <person name="Zou P."/>
            <person name="Liu Y."/>
            <person name="Dai S."/>
            <person name="Zhou R."/>
        </authorList>
    </citation>
    <scope>NUCLEOTIDE SEQUENCE [LARGE SCALE GENOMIC DNA]</scope>
</reference>
<keyword evidence="2" id="KW-1185">Reference proteome</keyword>
<gene>
    <name evidence="1" type="ORF">MLD38_019019</name>
</gene>
<name>A0ACB9QZP5_9MYRT</name>
<protein>
    <submittedName>
        <fullName evidence="1">Uncharacterized protein</fullName>
    </submittedName>
</protein>
<proteinExistence type="predicted"/>
<evidence type="ECO:0000313" key="1">
    <source>
        <dbReference type="EMBL" id="KAI4370698.1"/>
    </source>
</evidence>
<dbReference type="Proteomes" id="UP001057402">
    <property type="component" value="Chromosome 5"/>
</dbReference>
<organism evidence="1 2">
    <name type="scientific">Melastoma candidum</name>
    <dbReference type="NCBI Taxonomy" id="119954"/>
    <lineage>
        <taxon>Eukaryota</taxon>
        <taxon>Viridiplantae</taxon>
        <taxon>Streptophyta</taxon>
        <taxon>Embryophyta</taxon>
        <taxon>Tracheophyta</taxon>
        <taxon>Spermatophyta</taxon>
        <taxon>Magnoliopsida</taxon>
        <taxon>eudicotyledons</taxon>
        <taxon>Gunneridae</taxon>
        <taxon>Pentapetalae</taxon>
        <taxon>rosids</taxon>
        <taxon>malvids</taxon>
        <taxon>Myrtales</taxon>
        <taxon>Melastomataceae</taxon>
        <taxon>Melastomatoideae</taxon>
        <taxon>Melastomateae</taxon>
        <taxon>Melastoma</taxon>
    </lineage>
</organism>
<sequence>MLLFGEGRRICQGLGMATVHVNLMLPRMVQELEWSSHTPKSRIDFTGKLEFTVVMKNPLKALIKHQTV</sequence>
<comment type="caution">
    <text evidence="1">The sequence shown here is derived from an EMBL/GenBank/DDBJ whole genome shotgun (WGS) entry which is preliminary data.</text>
</comment>
<dbReference type="EMBL" id="CM042884">
    <property type="protein sequence ID" value="KAI4370698.1"/>
    <property type="molecule type" value="Genomic_DNA"/>
</dbReference>